<dbReference type="InterPro" id="IPR001650">
    <property type="entry name" value="Helicase_C-like"/>
</dbReference>
<dbReference type="GO" id="GO:0043138">
    <property type="term" value="F:3'-5' DNA helicase activity"/>
    <property type="evidence" value="ECO:0007669"/>
    <property type="project" value="TreeGrafter"/>
</dbReference>
<sequence>MFIGILIDPIIPPLIVQVTDNRGRKSKYLRALWRCHNRRVPTDALPSRSHPAGAPSTRAPQPGELAVVLDQLGLASLPEQVTHVRTLPARRAETAPWPSWAHPRVVEAYQNLGVAEPYLHQVQAATAAHESPGNRHVILATGTASGKSLAYQLPALDAIYRGEFEAQASGFDSGRATTLYLSPTKALAADQLASLRALGLPGLVAESYDGDTPQADRRFIRERANFILANPDMLHHAILPNHARWAGFLRKLKYVVVDEAHGYRGVFGAHVSLLMRRLRRVCRYYGATPVFIGASATSAEPAESFARLIGSRPTAVTAITESTAPRGATHVLLWEPEFTDAAAVNDKLSAHANGVSVRPGALGNGAGENGAPVRKSVITQSAEMLTDLVVNRTRTISFIKSRRGAEAIAQTAGRYLDEVEPGLSTRIAAYRAGYLPEERRALEASLRRGEILGVASTNALELGIDIAGLDAVLVGGWPGTRASFYQQIGRAGRAGQDTFAVLIASEDPLDTYLVHHPEDIFDRPVEKTVFDPENPYVLSPHLCAAAAEIPLRREELMVFGRTTEALLGRLVEQGYLRQRATGWFWTHPESASDFVNLRGGGSPLQIIDCETGAVIGSMDDGHAHSQGHPGAIYTHQGKTYVVEDLDEDNKVIAVSAVSPDYYTQSRDITEVTVLGAEETRQQGQVSLNYGRVRVRSQVVGYQRKSLVGQQVLGDEPLDLAPQELQTRAIWWTIPATLLHAAGIHERDIPGALHAAEHAAIGLLPLVATCDRWDIGGLSTAFHIDTEQPTIFVYDGHPGGAGFAERGFEQVGHWLRATLDTILACECELGCPSCVQSPKCGNRNEPLHKAGAARLLAALLVEADELTDEERRRLLKPLGPAVENPVAGATAAESYAVGSRVEGEPAPADVAESLTGFAATDDPF</sequence>
<dbReference type="CDD" id="cd17923">
    <property type="entry name" value="DEXHc_Hrq1-like"/>
    <property type="match status" value="1"/>
</dbReference>
<dbReference type="SUPFAM" id="SSF52540">
    <property type="entry name" value="P-loop containing nucleoside triphosphate hydrolases"/>
    <property type="match status" value="1"/>
</dbReference>
<evidence type="ECO:0000259" key="4">
    <source>
        <dbReference type="PROSITE" id="PS51192"/>
    </source>
</evidence>
<evidence type="ECO:0000256" key="3">
    <source>
        <dbReference type="SAM" id="MobiDB-lite"/>
    </source>
</evidence>
<comment type="caution">
    <text evidence="6">The sequence shown here is derived from an EMBL/GenBank/DDBJ whole genome shotgun (WGS) entry which is preliminary data.</text>
</comment>
<dbReference type="Pfam" id="PF00270">
    <property type="entry name" value="DEAD"/>
    <property type="match status" value="1"/>
</dbReference>
<dbReference type="CDD" id="cd18797">
    <property type="entry name" value="SF2_C_Hrq"/>
    <property type="match status" value="1"/>
</dbReference>
<evidence type="ECO:0000256" key="1">
    <source>
        <dbReference type="ARBA" id="ARBA00022741"/>
    </source>
</evidence>
<feature type="region of interest" description="Disordered" evidence="3">
    <location>
        <begin position="41"/>
        <end position="61"/>
    </location>
</feature>
<dbReference type="PROSITE" id="PS51192">
    <property type="entry name" value="HELICASE_ATP_BIND_1"/>
    <property type="match status" value="1"/>
</dbReference>
<dbReference type="InterPro" id="IPR014001">
    <property type="entry name" value="Helicase_ATP-bd"/>
</dbReference>
<dbReference type="PANTHER" id="PTHR47957:SF3">
    <property type="entry name" value="ATP-DEPENDENT HELICASE HRQ1"/>
    <property type="match status" value="1"/>
</dbReference>
<dbReference type="GO" id="GO:0006289">
    <property type="term" value="P:nucleotide-excision repair"/>
    <property type="evidence" value="ECO:0007669"/>
    <property type="project" value="TreeGrafter"/>
</dbReference>
<dbReference type="Pfam" id="PF09369">
    <property type="entry name" value="MZB"/>
    <property type="match status" value="1"/>
</dbReference>
<dbReference type="GO" id="GO:0005524">
    <property type="term" value="F:ATP binding"/>
    <property type="evidence" value="ECO:0007669"/>
    <property type="project" value="UniProtKB-KW"/>
</dbReference>
<dbReference type="PROSITE" id="PS51194">
    <property type="entry name" value="HELICASE_CTER"/>
    <property type="match status" value="1"/>
</dbReference>
<dbReference type="SMART" id="SM00490">
    <property type="entry name" value="HELICc"/>
    <property type="match status" value="1"/>
</dbReference>
<dbReference type="InterPro" id="IPR011545">
    <property type="entry name" value="DEAD/DEAH_box_helicase_dom"/>
</dbReference>
<feature type="domain" description="Helicase ATP-binding" evidence="4">
    <location>
        <begin position="128"/>
        <end position="316"/>
    </location>
</feature>
<dbReference type="PANTHER" id="PTHR47957">
    <property type="entry name" value="ATP-DEPENDENT HELICASE HRQ1"/>
    <property type="match status" value="1"/>
</dbReference>
<dbReference type="InterPro" id="IPR027417">
    <property type="entry name" value="P-loop_NTPase"/>
</dbReference>
<reference evidence="6" key="2">
    <citation type="submission" date="2021-04" db="EMBL/GenBank/DDBJ databases">
        <authorList>
            <person name="Gilroy R."/>
        </authorList>
    </citation>
    <scope>NUCLEOTIDE SEQUENCE</scope>
    <source>
        <strain evidence="6">ChiHjej12B11-9195</strain>
    </source>
</reference>
<dbReference type="GO" id="GO:0003676">
    <property type="term" value="F:nucleic acid binding"/>
    <property type="evidence" value="ECO:0007669"/>
    <property type="project" value="InterPro"/>
</dbReference>
<organism evidence="6 7">
    <name type="scientific">Candidatus Rothia avicola</name>
    <dbReference type="NCBI Taxonomy" id="2840478"/>
    <lineage>
        <taxon>Bacteria</taxon>
        <taxon>Bacillati</taxon>
        <taxon>Actinomycetota</taxon>
        <taxon>Actinomycetes</taxon>
        <taxon>Micrococcales</taxon>
        <taxon>Micrococcaceae</taxon>
        <taxon>Rothia</taxon>
    </lineage>
</organism>
<reference evidence="6" key="1">
    <citation type="journal article" date="2021" name="PeerJ">
        <title>Extensive microbial diversity within the chicken gut microbiome revealed by metagenomics and culture.</title>
        <authorList>
            <person name="Gilroy R."/>
            <person name="Ravi A."/>
            <person name="Getino M."/>
            <person name="Pursley I."/>
            <person name="Horton D.L."/>
            <person name="Alikhan N.F."/>
            <person name="Baker D."/>
            <person name="Gharbi K."/>
            <person name="Hall N."/>
            <person name="Watson M."/>
            <person name="Adriaenssens E.M."/>
            <person name="Foster-Nyarko E."/>
            <person name="Jarju S."/>
            <person name="Secka A."/>
            <person name="Antonio M."/>
            <person name="Oren A."/>
            <person name="Chaudhuri R.R."/>
            <person name="La Ragione R."/>
            <person name="Hildebrand F."/>
            <person name="Pallen M.J."/>
        </authorList>
    </citation>
    <scope>NUCLEOTIDE SEQUENCE</scope>
    <source>
        <strain evidence="6">ChiHjej12B11-9195</strain>
    </source>
</reference>
<dbReference type="SMART" id="SM00487">
    <property type="entry name" value="DEXDc"/>
    <property type="match status" value="1"/>
</dbReference>
<dbReference type="Proteomes" id="UP000824134">
    <property type="component" value="Unassembled WGS sequence"/>
</dbReference>
<dbReference type="InterPro" id="IPR018973">
    <property type="entry name" value="MZB"/>
</dbReference>
<dbReference type="Pfam" id="PF00271">
    <property type="entry name" value="Helicase_C"/>
    <property type="match status" value="1"/>
</dbReference>
<feature type="domain" description="Helicase C-terminal" evidence="5">
    <location>
        <begin position="384"/>
        <end position="536"/>
    </location>
</feature>
<dbReference type="InterPro" id="IPR055227">
    <property type="entry name" value="HRQ1_WHD"/>
</dbReference>
<name>A0A9D1ZTA1_9MICC</name>
<dbReference type="EMBL" id="DXCN01000040">
    <property type="protein sequence ID" value="HIY95083.1"/>
    <property type="molecule type" value="Genomic_DNA"/>
</dbReference>
<keyword evidence="2" id="KW-0067">ATP-binding</keyword>
<evidence type="ECO:0000259" key="5">
    <source>
        <dbReference type="PROSITE" id="PS51194"/>
    </source>
</evidence>
<dbReference type="AlphaFoldDB" id="A0A9D1ZTA1"/>
<evidence type="ECO:0000256" key="2">
    <source>
        <dbReference type="ARBA" id="ARBA00022840"/>
    </source>
</evidence>
<proteinExistence type="predicted"/>
<evidence type="ECO:0000313" key="7">
    <source>
        <dbReference type="Proteomes" id="UP000824134"/>
    </source>
</evidence>
<dbReference type="NCBIfam" id="TIGR03817">
    <property type="entry name" value="DECH_helic"/>
    <property type="match status" value="1"/>
</dbReference>
<gene>
    <name evidence="6" type="ORF">H9821_05400</name>
</gene>
<dbReference type="Pfam" id="PF22982">
    <property type="entry name" value="WHD_HRQ1"/>
    <property type="match status" value="1"/>
</dbReference>
<evidence type="ECO:0000313" key="6">
    <source>
        <dbReference type="EMBL" id="HIY95083.1"/>
    </source>
</evidence>
<dbReference type="Gene3D" id="3.40.50.300">
    <property type="entry name" value="P-loop containing nucleotide triphosphate hydrolases"/>
    <property type="match status" value="2"/>
</dbReference>
<protein>
    <submittedName>
        <fullName evidence="6">DUF1998 domain-containing protein</fullName>
    </submittedName>
</protein>
<dbReference type="InterPro" id="IPR022307">
    <property type="entry name" value="Helicase_put_actinobac"/>
</dbReference>
<keyword evidence="1" id="KW-0547">Nucleotide-binding</keyword>
<feature type="region of interest" description="Disordered" evidence="3">
    <location>
        <begin position="897"/>
        <end position="923"/>
    </location>
</feature>
<dbReference type="GO" id="GO:0036297">
    <property type="term" value="P:interstrand cross-link repair"/>
    <property type="evidence" value="ECO:0007669"/>
    <property type="project" value="TreeGrafter"/>
</dbReference>
<accession>A0A9D1ZTA1</accession>